<dbReference type="Proteomes" id="UP000887577">
    <property type="component" value="Unplaced"/>
</dbReference>
<sequence length="85" mass="9456">MNLQSVAKDADVELLRWSFSEPQTGKSGSDRKAAVVKERLRAFVDDRHDVTSEEDVFTGLTVPDILPHATIVHAEVEILEKAEPI</sequence>
<name>A0A914Y724_9BILA</name>
<dbReference type="AlphaFoldDB" id="A0A914Y724"/>
<dbReference type="WBParaSite" id="PSU_v2.g15254.t1">
    <property type="protein sequence ID" value="PSU_v2.g15254.t1"/>
    <property type="gene ID" value="PSU_v2.g15254"/>
</dbReference>
<evidence type="ECO:0000313" key="1">
    <source>
        <dbReference type="Proteomes" id="UP000887577"/>
    </source>
</evidence>
<dbReference type="PANTHER" id="PTHR33845:SF1">
    <property type="entry name" value="C2H2-TYPE DOMAIN-CONTAINING PROTEIN"/>
    <property type="match status" value="1"/>
</dbReference>
<organism evidence="1 2">
    <name type="scientific">Panagrolaimus superbus</name>
    <dbReference type="NCBI Taxonomy" id="310955"/>
    <lineage>
        <taxon>Eukaryota</taxon>
        <taxon>Metazoa</taxon>
        <taxon>Ecdysozoa</taxon>
        <taxon>Nematoda</taxon>
        <taxon>Chromadorea</taxon>
        <taxon>Rhabditida</taxon>
        <taxon>Tylenchina</taxon>
        <taxon>Panagrolaimomorpha</taxon>
        <taxon>Panagrolaimoidea</taxon>
        <taxon>Panagrolaimidae</taxon>
        <taxon>Panagrolaimus</taxon>
    </lineage>
</organism>
<keyword evidence="1" id="KW-1185">Reference proteome</keyword>
<accession>A0A914Y724</accession>
<protein>
    <submittedName>
        <fullName evidence="2">Uncharacterized protein</fullName>
    </submittedName>
</protein>
<dbReference type="PANTHER" id="PTHR33845">
    <property type="entry name" value="C2H2-TYPE DOMAIN-CONTAINING PROTEIN"/>
    <property type="match status" value="1"/>
</dbReference>
<evidence type="ECO:0000313" key="2">
    <source>
        <dbReference type="WBParaSite" id="PSU_v2.g15254.t1"/>
    </source>
</evidence>
<proteinExistence type="predicted"/>
<reference evidence="2" key="1">
    <citation type="submission" date="2022-11" db="UniProtKB">
        <authorList>
            <consortium name="WormBaseParasite"/>
        </authorList>
    </citation>
    <scope>IDENTIFICATION</scope>
</reference>